<feature type="transmembrane region" description="Helical" evidence="8">
    <location>
        <begin position="131"/>
        <end position="151"/>
    </location>
</feature>
<protein>
    <submittedName>
        <fullName evidence="10">ABC transporter permease</fullName>
    </submittedName>
</protein>
<dbReference type="GO" id="GO:0005886">
    <property type="term" value="C:plasma membrane"/>
    <property type="evidence" value="ECO:0007669"/>
    <property type="project" value="UniProtKB-SubCell"/>
</dbReference>
<dbReference type="RefSeq" id="WP_116684752.1">
    <property type="nucleotide sequence ID" value="NZ_QURL01000010.1"/>
</dbReference>
<feature type="transmembrane region" description="Helical" evidence="8">
    <location>
        <begin position="180"/>
        <end position="201"/>
    </location>
</feature>
<dbReference type="CDD" id="cd06261">
    <property type="entry name" value="TM_PBP2"/>
    <property type="match status" value="1"/>
</dbReference>
<dbReference type="InterPro" id="IPR051789">
    <property type="entry name" value="Bact_Polyamine_Transport"/>
</dbReference>
<proteinExistence type="inferred from homology"/>
<dbReference type="GO" id="GO:0055085">
    <property type="term" value="P:transmembrane transport"/>
    <property type="evidence" value="ECO:0007669"/>
    <property type="project" value="InterPro"/>
</dbReference>
<keyword evidence="6 8" id="KW-1133">Transmembrane helix</keyword>
<name>A0A371WYJ3_9HYPH</name>
<evidence type="ECO:0000313" key="10">
    <source>
        <dbReference type="EMBL" id="RFC62029.1"/>
    </source>
</evidence>
<comment type="similarity">
    <text evidence="2">Belongs to the binding-protein-dependent transport system permease family. CysTW subfamily.</text>
</comment>
<evidence type="ECO:0000256" key="1">
    <source>
        <dbReference type="ARBA" id="ARBA00004651"/>
    </source>
</evidence>
<feature type="domain" description="ABC transmembrane type-1" evidence="9">
    <location>
        <begin position="64"/>
        <end position="252"/>
    </location>
</feature>
<evidence type="ECO:0000313" key="11">
    <source>
        <dbReference type="Proteomes" id="UP000264310"/>
    </source>
</evidence>
<evidence type="ECO:0000259" key="9">
    <source>
        <dbReference type="PROSITE" id="PS50928"/>
    </source>
</evidence>
<feature type="transmembrane region" description="Helical" evidence="8">
    <location>
        <begin position="70"/>
        <end position="90"/>
    </location>
</feature>
<evidence type="ECO:0000256" key="6">
    <source>
        <dbReference type="ARBA" id="ARBA00022989"/>
    </source>
</evidence>
<dbReference type="Pfam" id="PF00528">
    <property type="entry name" value="BPD_transp_1"/>
    <property type="match status" value="1"/>
</dbReference>
<keyword evidence="11" id="KW-1185">Reference proteome</keyword>
<comment type="caution">
    <text evidence="10">The sequence shown here is derived from an EMBL/GenBank/DDBJ whole genome shotgun (WGS) entry which is preliminary data.</text>
</comment>
<feature type="transmembrane region" description="Helical" evidence="8">
    <location>
        <begin position="12"/>
        <end position="34"/>
    </location>
</feature>
<feature type="transmembrane region" description="Helical" evidence="8">
    <location>
        <begin position="236"/>
        <end position="256"/>
    </location>
</feature>
<feature type="transmembrane region" description="Helical" evidence="8">
    <location>
        <begin position="102"/>
        <end position="125"/>
    </location>
</feature>
<accession>A0A371WYJ3</accession>
<dbReference type="Gene3D" id="1.10.3720.10">
    <property type="entry name" value="MetI-like"/>
    <property type="match status" value="1"/>
</dbReference>
<dbReference type="PROSITE" id="PS50928">
    <property type="entry name" value="ABC_TM1"/>
    <property type="match status" value="1"/>
</dbReference>
<dbReference type="SUPFAM" id="SSF161098">
    <property type="entry name" value="MetI-like"/>
    <property type="match status" value="1"/>
</dbReference>
<gene>
    <name evidence="10" type="ORF">DYI37_18125</name>
</gene>
<dbReference type="OrthoDB" id="9782004at2"/>
<dbReference type="AlphaFoldDB" id="A0A371WYJ3"/>
<keyword evidence="7 8" id="KW-0472">Membrane</keyword>
<comment type="subcellular location">
    <subcellularLocation>
        <location evidence="1 8">Cell membrane</location>
        <topology evidence="1 8">Multi-pass membrane protein</topology>
    </subcellularLocation>
</comment>
<dbReference type="InterPro" id="IPR035906">
    <property type="entry name" value="MetI-like_sf"/>
</dbReference>
<evidence type="ECO:0000256" key="5">
    <source>
        <dbReference type="ARBA" id="ARBA00022692"/>
    </source>
</evidence>
<evidence type="ECO:0000256" key="4">
    <source>
        <dbReference type="ARBA" id="ARBA00022475"/>
    </source>
</evidence>
<keyword evidence="3 8" id="KW-0813">Transport</keyword>
<dbReference type="PANTHER" id="PTHR43848">
    <property type="entry name" value="PUTRESCINE TRANSPORT SYSTEM PERMEASE PROTEIN POTI"/>
    <property type="match status" value="1"/>
</dbReference>
<evidence type="ECO:0000256" key="3">
    <source>
        <dbReference type="ARBA" id="ARBA00022448"/>
    </source>
</evidence>
<dbReference type="Proteomes" id="UP000264310">
    <property type="component" value="Unassembled WGS sequence"/>
</dbReference>
<organism evidence="10 11">
    <name type="scientific">Fulvimarina endophytica</name>
    <dbReference type="NCBI Taxonomy" id="2293836"/>
    <lineage>
        <taxon>Bacteria</taxon>
        <taxon>Pseudomonadati</taxon>
        <taxon>Pseudomonadota</taxon>
        <taxon>Alphaproteobacteria</taxon>
        <taxon>Hyphomicrobiales</taxon>
        <taxon>Aurantimonadaceae</taxon>
        <taxon>Fulvimarina</taxon>
    </lineage>
</organism>
<evidence type="ECO:0000256" key="8">
    <source>
        <dbReference type="RuleBase" id="RU363032"/>
    </source>
</evidence>
<dbReference type="EMBL" id="QURL01000010">
    <property type="protein sequence ID" value="RFC62029.1"/>
    <property type="molecule type" value="Genomic_DNA"/>
</dbReference>
<dbReference type="InterPro" id="IPR000515">
    <property type="entry name" value="MetI-like"/>
</dbReference>
<reference evidence="10 11" key="1">
    <citation type="submission" date="2018-08" db="EMBL/GenBank/DDBJ databases">
        <title>Fulvimarina sp. 85, whole genome shotgun sequence.</title>
        <authorList>
            <person name="Tuo L."/>
        </authorList>
    </citation>
    <scope>NUCLEOTIDE SEQUENCE [LARGE SCALE GENOMIC DNA]</scope>
    <source>
        <strain evidence="10 11">85</strain>
    </source>
</reference>
<dbReference type="PANTHER" id="PTHR43848:SF2">
    <property type="entry name" value="PUTRESCINE TRANSPORT SYSTEM PERMEASE PROTEIN POTI"/>
    <property type="match status" value="1"/>
</dbReference>
<keyword evidence="4" id="KW-1003">Cell membrane</keyword>
<keyword evidence="5 8" id="KW-0812">Transmembrane</keyword>
<evidence type="ECO:0000256" key="2">
    <source>
        <dbReference type="ARBA" id="ARBA00007069"/>
    </source>
</evidence>
<sequence>MRSSSLLSGLGRVYIGLVLVFLYLPLVIMAAMSFNASPFYQLPFEGTTSWYAALASNEGLIASTLNSLQIAVLTTLIATTLGTAASLALFRSDFRGKRALQALLFPPIAIPWLISGTAMLIFFFGTGIGRGLHAILLGHVALALPYVIIVVSARLQTFPRELEDAAASLGASRWQTTRKVTLPAIAPGIVAGALFAFAVSFDQFVVSYFLATPGQTTLPVEIYAAIRKGFTPEINAVSTIVILFSMGLMLIVSRFFRFAGDR</sequence>
<evidence type="ECO:0000256" key="7">
    <source>
        <dbReference type="ARBA" id="ARBA00023136"/>
    </source>
</evidence>